<dbReference type="InterPro" id="IPR050309">
    <property type="entry name" value="Type-B_Carboxylest/Lipase"/>
</dbReference>
<feature type="region of interest" description="Disordered" evidence="1">
    <location>
        <begin position="1"/>
        <end position="30"/>
    </location>
</feature>
<keyword evidence="2" id="KW-0472">Membrane</keyword>
<protein>
    <submittedName>
        <fullName evidence="4">Alpha/Beta hydrolase protein</fullName>
    </submittedName>
</protein>
<keyword evidence="2" id="KW-0812">Transmembrane</keyword>
<dbReference type="GO" id="GO:0016787">
    <property type="term" value="F:hydrolase activity"/>
    <property type="evidence" value="ECO:0007669"/>
    <property type="project" value="UniProtKB-KW"/>
</dbReference>
<feature type="compositionally biased region" description="Polar residues" evidence="1">
    <location>
        <begin position="14"/>
        <end position="24"/>
    </location>
</feature>
<reference evidence="4" key="1">
    <citation type="submission" date="2023-06" db="EMBL/GenBank/DDBJ databases">
        <title>Genome-scale phylogeny and comparative genomics of the fungal order Sordariales.</title>
        <authorList>
            <consortium name="Lawrence Berkeley National Laboratory"/>
            <person name="Hensen N."/>
            <person name="Bonometti L."/>
            <person name="Westerberg I."/>
            <person name="Brannstrom I.O."/>
            <person name="Guillou S."/>
            <person name="Cros-Aarteil S."/>
            <person name="Calhoun S."/>
            <person name="Haridas S."/>
            <person name="Kuo A."/>
            <person name="Mondo S."/>
            <person name="Pangilinan J."/>
            <person name="Riley R."/>
            <person name="Labutti K."/>
            <person name="Andreopoulos B."/>
            <person name="Lipzen A."/>
            <person name="Chen C."/>
            <person name="Yanf M."/>
            <person name="Daum C."/>
            <person name="Ng V."/>
            <person name="Clum A."/>
            <person name="Steindorff A."/>
            <person name="Ohm R."/>
            <person name="Martin F."/>
            <person name="Silar P."/>
            <person name="Natvig D."/>
            <person name="Lalanne C."/>
            <person name="Gautier V."/>
            <person name="Ament-Velasquez S.L."/>
            <person name="Kruys A."/>
            <person name="Hutchinson M.I."/>
            <person name="Powell A.J."/>
            <person name="Barry K."/>
            <person name="Miller A.N."/>
            <person name="Grigoriev I.V."/>
            <person name="Debuchy R."/>
            <person name="Gladieux P."/>
            <person name="Thoren M.H."/>
            <person name="Johannesson H."/>
        </authorList>
    </citation>
    <scope>NUCLEOTIDE SEQUENCE</scope>
    <source>
        <strain evidence="4">SMH4607-1</strain>
    </source>
</reference>
<accession>A0AA40A249</accession>
<dbReference type="EMBL" id="JAUKUA010000006">
    <property type="protein sequence ID" value="KAK0707864.1"/>
    <property type="molecule type" value="Genomic_DNA"/>
</dbReference>
<feature type="transmembrane region" description="Helical" evidence="2">
    <location>
        <begin position="53"/>
        <end position="71"/>
    </location>
</feature>
<dbReference type="InterPro" id="IPR002018">
    <property type="entry name" value="CarbesteraseB"/>
</dbReference>
<organism evidence="4 5">
    <name type="scientific">Lasiosphaeris hirsuta</name>
    <dbReference type="NCBI Taxonomy" id="260670"/>
    <lineage>
        <taxon>Eukaryota</taxon>
        <taxon>Fungi</taxon>
        <taxon>Dikarya</taxon>
        <taxon>Ascomycota</taxon>
        <taxon>Pezizomycotina</taxon>
        <taxon>Sordariomycetes</taxon>
        <taxon>Sordariomycetidae</taxon>
        <taxon>Sordariales</taxon>
        <taxon>Lasiosphaeriaceae</taxon>
        <taxon>Lasiosphaeris</taxon>
    </lineage>
</organism>
<dbReference type="InterPro" id="IPR029058">
    <property type="entry name" value="AB_hydrolase_fold"/>
</dbReference>
<keyword evidence="4" id="KW-0378">Hydrolase</keyword>
<evidence type="ECO:0000313" key="5">
    <source>
        <dbReference type="Proteomes" id="UP001172102"/>
    </source>
</evidence>
<dbReference type="PANTHER" id="PTHR11559">
    <property type="entry name" value="CARBOXYLESTERASE"/>
    <property type="match status" value="1"/>
</dbReference>
<dbReference type="Gene3D" id="3.40.50.1820">
    <property type="entry name" value="alpha/beta hydrolase"/>
    <property type="match status" value="1"/>
</dbReference>
<sequence>MSPKEKYQKYPGGSLSSPQTTPNGKTKRVRWAEGVKPARERSSLFTLSRNQRLLAVVAAVLLHITAVSYLTSPPATSTLPQVTTRNGTYEGLHSSAFNQDFFLGIPYAQDTSGPNRFRVPQPLNTTWSGIRPAKQYGHACPGDTPDGDDKYGMSENCLSINIVRPAGINNLSAASEAKLPVLFWIHGGSYQIGTSGWDRYNLSYIVQHSVEMGRPLMAVSINYRKGGWGFLYSNEVKGSGNTNLALRDMRLALAWVQENLGAFGADTSRVTIWGESAGSFAVGQLLMSYGGRTDGLFHRSIQESGSTTTAWYNGTEWYQPIYDRLVSAAGCADAIDTLDCLRTVPYPTLYHHLVHPDGGPAKVPSFYPVVDGDLIPQYPSLLLHAGRFAHVPHIIGTNSDEGTDNAPRGLSSTSALSAYLLHGSGFNYPASVISTLLSLYPDDPALGIPLNTGMERFASLGNQYKRAAALVGDIFYHAPRLDDARNYARHQPRNTFVYRFNARAWIPPAPATTANFSVDTACRHLAISACGSLAPAHEGVAHATELAFVFGNPKWLGPWPDHGKLSREMSELWIHFAHDGTPNRRRGDEVWPPYASGGARGRNLVLQTEEQGGLYVEEDTWRLEGRELMIKWARRRHV</sequence>
<dbReference type="SUPFAM" id="SSF53474">
    <property type="entry name" value="alpha/beta-Hydrolases"/>
    <property type="match status" value="1"/>
</dbReference>
<evidence type="ECO:0000313" key="4">
    <source>
        <dbReference type="EMBL" id="KAK0707864.1"/>
    </source>
</evidence>
<dbReference type="AlphaFoldDB" id="A0AA40A249"/>
<gene>
    <name evidence="4" type="ORF">B0H67DRAFT_556471</name>
</gene>
<name>A0AA40A249_9PEZI</name>
<proteinExistence type="predicted"/>
<evidence type="ECO:0000256" key="1">
    <source>
        <dbReference type="SAM" id="MobiDB-lite"/>
    </source>
</evidence>
<dbReference type="Proteomes" id="UP001172102">
    <property type="component" value="Unassembled WGS sequence"/>
</dbReference>
<comment type="caution">
    <text evidence="4">The sequence shown here is derived from an EMBL/GenBank/DDBJ whole genome shotgun (WGS) entry which is preliminary data.</text>
</comment>
<dbReference type="Pfam" id="PF00135">
    <property type="entry name" value="COesterase"/>
    <property type="match status" value="1"/>
</dbReference>
<keyword evidence="5" id="KW-1185">Reference proteome</keyword>
<evidence type="ECO:0000259" key="3">
    <source>
        <dbReference type="Pfam" id="PF00135"/>
    </source>
</evidence>
<keyword evidence="2" id="KW-1133">Transmembrane helix</keyword>
<evidence type="ECO:0000256" key="2">
    <source>
        <dbReference type="SAM" id="Phobius"/>
    </source>
</evidence>
<feature type="domain" description="Carboxylesterase type B" evidence="3">
    <location>
        <begin position="80"/>
        <end position="597"/>
    </location>
</feature>